<dbReference type="Proteomes" id="UP001373496">
    <property type="component" value="Unassembled WGS sequence"/>
</dbReference>
<sequence length="411" mass="44575">MPRPYAATGGVQTRAVLDLTDPAFVHDPYPAFAAARAQAPVQWDDGLGMWLAYGHAEANAVLRTRALGRIWTDRAPAERFGQFNLIHRNAILEMEPPDHTRLRRLISAAFARGHVERLRPWVEELAGSLVDGMVERSVAGEPVDLFTGMAEQLPVEVIAELLGVPQADRPLLRPWSNAIVKMYEYGRTSETEDAAEVAAGEFVAYLRDLAEQRRTAPGEDLLTHLVTARDADGDRLTEDELVTTCILLLNAGHEATVNVTGNGLLALLQHPDQLARLRADPALLPTAIEELMRFDSPLQLFERTATADVELGGVTVQQGQKIAALLGSGNHDPAVFDAPDTLDVGRTDNPHISFGAGVHFCIGAPLARVELQASFGALLSRTSSLELAGEARRRPEFVIRGLAGLPLALTP</sequence>
<organism evidence="3 4">
    <name type="scientific">Klenkia terrae</name>
    <dbReference type="NCBI Taxonomy" id="1052259"/>
    <lineage>
        <taxon>Bacteria</taxon>
        <taxon>Bacillati</taxon>
        <taxon>Actinomycetota</taxon>
        <taxon>Actinomycetes</taxon>
        <taxon>Geodermatophilales</taxon>
        <taxon>Geodermatophilaceae</taxon>
        <taxon>Klenkia</taxon>
    </lineage>
</organism>
<dbReference type="PANTHER" id="PTHR46696:SF1">
    <property type="entry name" value="CYTOCHROME P450 YJIB-RELATED"/>
    <property type="match status" value="1"/>
</dbReference>
<dbReference type="InterPro" id="IPR017972">
    <property type="entry name" value="Cyt_P450_CS"/>
</dbReference>
<evidence type="ECO:0000313" key="4">
    <source>
        <dbReference type="Proteomes" id="UP001373496"/>
    </source>
</evidence>
<evidence type="ECO:0000256" key="1">
    <source>
        <dbReference type="ARBA" id="ARBA00010617"/>
    </source>
</evidence>
<dbReference type="SUPFAM" id="SSF48264">
    <property type="entry name" value="Cytochrome P450"/>
    <property type="match status" value="1"/>
</dbReference>
<dbReference type="EMBL" id="JBAPLV010000016">
    <property type="protein sequence ID" value="MEI4279791.1"/>
    <property type="molecule type" value="Genomic_DNA"/>
</dbReference>
<dbReference type="PROSITE" id="PS00086">
    <property type="entry name" value="CYTOCHROME_P450"/>
    <property type="match status" value="1"/>
</dbReference>
<protein>
    <submittedName>
        <fullName evidence="3">Cytochrome P450</fullName>
    </submittedName>
</protein>
<evidence type="ECO:0000256" key="2">
    <source>
        <dbReference type="RuleBase" id="RU000461"/>
    </source>
</evidence>
<accession>A0ABU8E821</accession>
<gene>
    <name evidence="3" type="ORF">UXQ13_15075</name>
</gene>
<comment type="similarity">
    <text evidence="1 2">Belongs to the cytochrome P450 family.</text>
</comment>
<dbReference type="InterPro" id="IPR001128">
    <property type="entry name" value="Cyt_P450"/>
</dbReference>
<keyword evidence="2" id="KW-0479">Metal-binding</keyword>
<dbReference type="Pfam" id="PF00067">
    <property type="entry name" value="p450"/>
    <property type="match status" value="1"/>
</dbReference>
<name>A0ABU8E821_9ACTN</name>
<dbReference type="CDD" id="cd20625">
    <property type="entry name" value="CYP164-like"/>
    <property type="match status" value="1"/>
</dbReference>
<keyword evidence="4" id="KW-1185">Reference proteome</keyword>
<dbReference type="RefSeq" id="WP_225234002.1">
    <property type="nucleotide sequence ID" value="NZ_JBAPLV010000016.1"/>
</dbReference>
<dbReference type="PANTHER" id="PTHR46696">
    <property type="entry name" value="P450, PUTATIVE (EUROFUNG)-RELATED"/>
    <property type="match status" value="1"/>
</dbReference>
<evidence type="ECO:0000313" key="3">
    <source>
        <dbReference type="EMBL" id="MEI4279791.1"/>
    </source>
</evidence>
<reference evidence="3 4" key="1">
    <citation type="submission" date="2024-03" db="EMBL/GenBank/DDBJ databases">
        <title>Draft genome sequence of Klenkia terrae.</title>
        <authorList>
            <person name="Duangmal K."/>
            <person name="Chantavorakit T."/>
        </authorList>
    </citation>
    <scope>NUCLEOTIDE SEQUENCE [LARGE SCALE GENOMIC DNA]</scope>
    <source>
        <strain evidence="3 4">JCM 17786</strain>
    </source>
</reference>
<keyword evidence="2" id="KW-0349">Heme</keyword>
<comment type="caution">
    <text evidence="3">The sequence shown here is derived from an EMBL/GenBank/DDBJ whole genome shotgun (WGS) entry which is preliminary data.</text>
</comment>
<keyword evidence="2" id="KW-0560">Oxidoreductase</keyword>
<dbReference type="InterPro" id="IPR002397">
    <property type="entry name" value="Cyt_P450_B"/>
</dbReference>
<dbReference type="PRINTS" id="PR00359">
    <property type="entry name" value="BP450"/>
</dbReference>
<keyword evidence="2" id="KW-0408">Iron</keyword>
<dbReference type="Gene3D" id="1.10.630.10">
    <property type="entry name" value="Cytochrome P450"/>
    <property type="match status" value="1"/>
</dbReference>
<dbReference type="InterPro" id="IPR036396">
    <property type="entry name" value="Cyt_P450_sf"/>
</dbReference>
<keyword evidence="2" id="KW-0503">Monooxygenase</keyword>
<proteinExistence type="inferred from homology"/>